<dbReference type="RefSeq" id="WP_092629114.1">
    <property type="nucleotide sequence ID" value="NZ_FNFM01000008.1"/>
</dbReference>
<dbReference type="Proteomes" id="UP000199213">
    <property type="component" value="Unassembled WGS sequence"/>
</dbReference>
<dbReference type="InterPro" id="IPR007263">
    <property type="entry name" value="DCC1-like"/>
</dbReference>
<evidence type="ECO:0000313" key="2">
    <source>
        <dbReference type="Proteomes" id="UP000199213"/>
    </source>
</evidence>
<name>A0A1G9CDM5_ACTMZ</name>
<keyword evidence="2" id="KW-1185">Reference proteome</keyword>
<reference evidence="2" key="1">
    <citation type="submission" date="2016-10" db="EMBL/GenBank/DDBJ databases">
        <authorList>
            <person name="Varghese N."/>
            <person name="Submissions S."/>
        </authorList>
    </citation>
    <scope>NUCLEOTIDE SEQUENCE [LARGE SCALE GENOMIC DNA]</scope>
    <source>
        <strain evidence="2">DSM 45460</strain>
    </source>
</reference>
<dbReference type="Pfam" id="PF04134">
    <property type="entry name" value="DCC1-like"/>
    <property type="match status" value="1"/>
</dbReference>
<dbReference type="OrthoDB" id="9813713at2"/>
<sequence length="130" mass="14360">MTESRSGDTPTPYLIFDGDCGFCSRTIELLGKWVTHPAVVASWQSLDLDRFGVTPERANHEILWVDTDGTVSGGSVAFGRYFAAVGGRFRPLALLLLHQPTRWVAARLYELVARNRHRMPGGTASCSLPR</sequence>
<gene>
    <name evidence="1" type="ORF">SAMN04487820_108251</name>
</gene>
<protein>
    <submittedName>
        <fullName evidence="1">Predicted thiol-disulfide oxidoreductase YuxK, DCC family</fullName>
    </submittedName>
</protein>
<dbReference type="EMBL" id="FNFM01000008">
    <property type="protein sequence ID" value="SDK49525.1"/>
    <property type="molecule type" value="Genomic_DNA"/>
</dbReference>
<evidence type="ECO:0000313" key="1">
    <source>
        <dbReference type="EMBL" id="SDK49525.1"/>
    </source>
</evidence>
<accession>A0A1G9CDM5</accession>
<organism evidence="1 2">
    <name type="scientific">Actinopolyspora mzabensis</name>
    <dbReference type="NCBI Taxonomy" id="995066"/>
    <lineage>
        <taxon>Bacteria</taxon>
        <taxon>Bacillati</taxon>
        <taxon>Actinomycetota</taxon>
        <taxon>Actinomycetes</taxon>
        <taxon>Actinopolysporales</taxon>
        <taxon>Actinopolysporaceae</taxon>
        <taxon>Actinopolyspora</taxon>
    </lineage>
</organism>
<dbReference type="GO" id="GO:0015035">
    <property type="term" value="F:protein-disulfide reductase activity"/>
    <property type="evidence" value="ECO:0007669"/>
    <property type="project" value="InterPro"/>
</dbReference>
<dbReference type="AlphaFoldDB" id="A0A1G9CDM5"/>
<proteinExistence type="predicted"/>